<evidence type="ECO:0000313" key="1">
    <source>
        <dbReference type="EMBL" id="SUB34419.1"/>
    </source>
</evidence>
<dbReference type="AlphaFoldDB" id="A0A379B820"/>
<keyword evidence="2" id="KW-1185">Reference proteome</keyword>
<proteinExistence type="predicted"/>
<reference evidence="1 2" key="1">
    <citation type="submission" date="2018-06" db="EMBL/GenBank/DDBJ databases">
        <authorList>
            <consortium name="Pathogen Informatics"/>
            <person name="Doyle S."/>
        </authorList>
    </citation>
    <scope>NUCLEOTIDE SEQUENCE [LARGE SCALE GENOMIC DNA]</scope>
    <source>
        <strain evidence="1 2">NCTC10699</strain>
    </source>
</reference>
<organism evidence="1 2">
    <name type="scientific">[Pasteurella] mairii</name>
    <dbReference type="NCBI Taxonomy" id="757"/>
    <lineage>
        <taxon>Bacteria</taxon>
        <taxon>Pseudomonadati</taxon>
        <taxon>Pseudomonadota</taxon>
        <taxon>Gammaproteobacteria</taxon>
        <taxon>Pasteurellales</taxon>
        <taxon>Pasteurellaceae</taxon>
    </lineage>
</organism>
<sequence length="63" mass="7226">MVILNYSTINSCKLLKSLHDTDLVDSGKSVIFCMNNSDYIYTSYNRNSEGLEFEIENLKKIIS</sequence>
<dbReference type="EMBL" id="UGSS01000002">
    <property type="protein sequence ID" value="SUB34419.1"/>
    <property type="molecule type" value="Genomic_DNA"/>
</dbReference>
<evidence type="ECO:0000313" key="2">
    <source>
        <dbReference type="Proteomes" id="UP000254280"/>
    </source>
</evidence>
<name>A0A379B820_9PAST</name>
<gene>
    <name evidence="1" type="ORF">NCTC10699_02088</name>
</gene>
<dbReference type="Proteomes" id="UP000254280">
    <property type="component" value="Unassembled WGS sequence"/>
</dbReference>
<accession>A0A379B820</accession>
<protein>
    <submittedName>
        <fullName evidence="1">Uncharacterized protein</fullName>
    </submittedName>
</protein>